<feature type="transmembrane region" description="Helical" evidence="9">
    <location>
        <begin position="12"/>
        <end position="32"/>
    </location>
</feature>
<keyword evidence="9" id="KW-1133">Transmembrane helix</keyword>
<dbReference type="AlphaFoldDB" id="A0A9X9NFD5"/>
<gene>
    <name evidence="12" type="ORF">NXW39_19715</name>
</gene>
<dbReference type="Gene3D" id="2.40.170.20">
    <property type="entry name" value="TonB-dependent receptor, beta-barrel domain"/>
    <property type="match status" value="1"/>
</dbReference>
<evidence type="ECO:0000313" key="13">
    <source>
        <dbReference type="Proteomes" id="UP001058403"/>
    </source>
</evidence>
<evidence type="ECO:0000259" key="10">
    <source>
        <dbReference type="Pfam" id="PF00593"/>
    </source>
</evidence>
<evidence type="ECO:0000256" key="5">
    <source>
        <dbReference type="ARBA" id="ARBA00023077"/>
    </source>
</evidence>
<dbReference type="Gene3D" id="2.170.130.10">
    <property type="entry name" value="TonB-dependent receptor, plug domain"/>
    <property type="match status" value="1"/>
</dbReference>
<dbReference type="Pfam" id="PF07715">
    <property type="entry name" value="Plug"/>
    <property type="match status" value="1"/>
</dbReference>
<evidence type="ECO:0000256" key="3">
    <source>
        <dbReference type="ARBA" id="ARBA00022452"/>
    </source>
</evidence>
<reference evidence="12" key="1">
    <citation type="submission" date="2022-08" db="EMBL/GenBank/DDBJ databases">
        <title>Genome Sequencing of Bacteroides fragilis Group Isolates with Nanopore Technology.</title>
        <authorList>
            <person name="Tisza M.J."/>
            <person name="Smith D."/>
            <person name="Dekker J.P."/>
        </authorList>
    </citation>
    <scope>NUCLEOTIDE SEQUENCE</scope>
    <source>
        <strain evidence="12">BFG-49</strain>
    </source>
</reference>
<dbReference type="PANTHER" id="PTHR30069">
    <property type="entry name" value="TONB-DEPENDENT OUTER MEMBRANE RECEPTOR"/>
    <property type="match status" value="1"/>
</dbReference>
<keyword evidence="3" id="KW-1134">Transmembrane beta strand</keyword>
<evidence type="ECO:0000256" key="2">
    <source>
        <dbReference type="ARBA" id="ARBA00022448"/>
    </source>
</evidence>
<sequence length="717" mass="81058">MIFETYFKHVYLYVACLYVACLYATSGTGLYAQTLHQHAGTQRDTVPVTFPVQHLEEVVITAGRPGITAGAVSNRISSSEIHRAAGSSLATLLERISGVSSLSTGTTVSKPVIHGMHGNRILIINNGARQTGQQWATDHAPEVDINESGNILVIKGADGVRYGSDALGGIIVMEQPPLAFGQEHPKGRIATFYGSNGHRYAATGSLEGTLPFLRNIAWRMQGTYSNSGDRSTAHYLLNNTGTRGLHFSASAGYDSGRLRIEGIYSHFDEQTGVMFGAQMGSEDLLAERIRLGRPVYTAPFTRHISYPYQKVVHRTAIGKVRYNAGAAGVFYWQTSWQKDDRRENRIRRMNHSDIPAVALLLSSIQNTFRWKLDYGPWQTEIGGQMIFTDNHSKAGTGIVPVIPNYTEMQAGAYGIQKYRYERTAVEAGIRLDRQETRAGGYDWTGNYYGGNRKFCNFTYGLGGHYRLSKYWELTSNFALTWRAPHVHELYSNGNELGSGMFVRGDASMNAERSHKWITSVSYRDKVFHIRLDSYLQWIKGYIYDEPLKENITVISGTYPVFRYRQTPAFFRGADFDFRFMPAASWEYHLIASFIRANEQGTGNYLPYIPSFHLSHELAWTHQTKSHILFRLTARHKFVAKQNRFNPATDLIPYTPPAYHLFGAEASMECPVKYGNKLTLTVTADNLLNREYKEYTNRSRYYAHDMGRDIRCTLNWNF</sequence>
<accession>A0A9X9NFD5</accession>
<evidence type="ECO:0000256" key="6">
    <source>
        <dbReference type="ARBA" id="ARBA00023136"/>
    </source>
</evidence>
<comment type="similarity">
    <text evidence="8">Belongs to the TonB-dependent receptor family.</text>
</comment>
<keyword evidence="12" id="KW-0675">Receptor</keyword>
<feature type="domain" description="TonB-dependent receptor plug" evidence="11">
    <location>
        <begin position="70"/>
        <end position="170"/>
    </location>
</feature>
<evidence type="ECO:0000313" key="12">
    <source>
        <dbReference type="EMBL" id="UVO89551.1"/>
    </source>
</evidence>
<keyword evidence="4 9" id="KW-0812">Transmembrane</keyword>
<evidence type="ECO:0000256" key="9">
    <source>
        <dbReference type="SAM" id="Phobius"/>
    </source>
</evidence>
<dbReference type="GO" id="GO:0015344">
    <property type="term" value="F:siderophore uptake transmembrane transporter activity"/>
    <property type="evidence" value="ECO:0007669"/>
    <property type="project" value="TreeGrafter"/>
</dbReference>
<evidence type="ECO:0000256" key="1">
    <source>
        <dbReference type="ARBA" id="ARBA00004571"/>
    </source>
</evidence>
<evidence type="ECO:0000256" key="4">
    <source>
        <dbReference type="ARBA" id="ARBA00022692"/>
    </source>
</evidence>
<name>A0A9X9NFD5_BACFG</name>
<dbReference type="InterPro" id="IPR000531">
    <property type="entry name" value="Beta-barrel_TonB"/>
</dbReference>
<evidence type="ECO:0000256" key="8">
    <source>
        <dbReference type="RuleBase" id="RU003357"/>
    </source>
</evidence>
<comment type="subcellular location">
    <subcellularLocation>
        <location evidence="1">Cell outer membrane</location>
        <topology evidence="1">Multi-pass membrane protein</topology>
    </subcellularLocation>
</comment>
<dbReference type="InterPro" id="IPR039426">
    <property type="entry name" value="TonB-dep_rcpt-like"/>
</dbReference>
<dbReference type="InterPro" id="IPR036942">
    <property type="entry name" value="Beta-barrel_TonB_sf"/>
</dbReference>
<dbReference type="InterPro" id="IPR037066">
    <property type="entry name" value="Plug_dom_sf"/>
</dbReference>
<dbReference type="PANTHER" id="PTHR30069:SF40">
    <property type="entry name" value="TONB-DEPENDENT RECEPTOR NMB0964-RELATED"/>
    <property type="match status" value="1"/>
</dbReference>
<keyword evidence="7" id="KW-0998">Cell outer membrane</keyword>
<dbReference type="SUPFAM" id="SSF56935">
    <property type="entry name" value="Porins"/>
    <property type="match status" value="1"/>
</dbReference>
<evidence type="ECO:0000259" key="11">
    <source>
        <dbReference type="Pfam" id="PF07715"/>
    </source>
</evidence>
<dbReference type="Proteomes" id="UP001058403">
    <property type="component" value="Chromosome"/>
</dbReference>
<dbReference type="EMBL" id="CP103070">
    <property type="protein sequence ID" value="UVO89551.1"/>
    <property type="molecule type" value="Genomic_DNA"/>
</dbReference>
<keyword evidence="6 8" id="KW-0472">Membrane</keyword>
<dbReference type="GO" id="GO:0044718">
    <property type="term" value="P:siderophore transmembrane transport"/>
    <property type="evidence" value="ECO:0007669"/>
    <property type="project" value="TreeGrafter"/>
</dbReference>
<organism evidence="12 13">
    <name type="scientific">Bacteroides fragilis</name>
    <dbReference type="NCBI Taxonomy" id="817"/>
    <lineage>
        <taxon>Bacteria</taxon>
        <taxon>Pseudomonadati</taxon>
        <taxon>Bacteroidota</taxon>
        <taxon>Bacteroidia</taxon>
        <taxon>Bacteroidales</taxon>
        <taxon>Bacteroidaceae</taxon>
        <taxon>Bacteroides</taxon>
    </lineage>
</organism>
<feature type="domain" description="TonB-dependent receptor-like beta-barrel" evidence="10">
    <location>
        <begin position="270"/>
        <end position="686"/>
    </location>
</feature>
<proteinExistence type="inferred from homology"/>
<dbReference type="InterPro" id="IPR012910">
    <property type="entry name" value="Plug_dom"/>
</dbReference>
<keyword evidence="5 8" id="KW-0798">TonB box</keyword>
<dbReference type="GO" id="GO:0009279">
    <property type="term" value="C:cell outer membrane"/>
    <property type="evidence" value="ECO:0007669"/>
    <property type="project" value="UniProtKB-SubCell"/>
</dbReference>
<evidence type="ECO:0000256" key="7">
    <source>
        <dbReference type="ARBA" id="ARBA00023237"/>
    </source>
</evidence>
<dbReference type="RefSeq" id="WP_258727387.1">
    <property type="nucleotide sequence ID" value="NZ_CAXSVT010000003.1"/>
</dbReference>
<keyword evidence="2" id="KW-0813">Transport</keyword>
<dbReference type="Pfam" id="PF00593">
    <property type="entry name" value="TonB_dep_Rec_b-barrel"/>
    <property type="match status" value="1"/>
</dbReference>
<protein>
    <submittedName>
        <fullName evidence="12">TonB-dependent receptor</fullName>
    </submittedName>
</protein>